<reference evidence="3" key="2">
    <citation type="submission" date="2023-01" db="EMBL/GenBank/DDBJ databases">
        <authorList>
            <person name="Uljanovas D."/>
        </authorList>
    </citation>
    <scope>NUCLEOTIDE SEQUENCE</scope>
    <source>
        <strain evidence="3">W48</strain>
    </source>
</reference>
<dbReference type="AlphaFoldDB" id="A0AAW7Q831"/>
<accession>A0AAW7Q831</accession>
<dbReference type="Gene3D" id="1.10.275.10">
    <property type="entry name" value="Fumarase/aspartase (N-terminal domain)"/>
    <property type="match status" value="1"/>
</dbReference>
<dbReference type="Gene3D" id="1.20.200.10">
    <property type="entry name" value="Fumarase/aspartase (Central domain)"/>
    <property type="match status" value="1"/>
</dbReference>
<dbReference type="SUPFAM" id="SSF48557">
    <property type="entry name" value="L-aspartase-like"/>
    <property type="match status" value="1"/>
</dbReference>
<dbReference type="RefSeq" id="WP_301343447.1">
    <property type="nucleotide sequence ID" value="NZ_JAQJJC010000034.1"/>
</dbReference>
<evidence type="ECO:0000259" key="2">
    <source>
        <dbReference type="Pfam" id="PF00206"/>
    </source>
</evidence>
<evidence type="ECO:0000313" key="4">
    <source>
        <dbReference type="Proteomes" id="UP001170713"/>
    </source>
</evidence>
<keyword evidence="1 3" id="KW-0456">Lyase</keyword>
<organism evidence="3 4">
    <name type="scientific">Aliarcobacter butzleri</name>
    <dbReference type="NCBI Taxonomy" id="28197"/>
    <lineage>
        <taxon>Bacteria</taxon>
        <taxon>Pseudomonadati</taxon>
        <taxon>Campylobacterota</taxon>
        <taxon>Epsilonproteobacteria</taxon>
        <taxon>Campylobacterales</taxon>
        <taxon>Arcobacteraceae</taxon>
        <taxon>Aliarcobacter</taxon>
    </lineage>
</organism>
<evidence type="ECO:0000256" key="1">
    <source>
        <dbReference type="ARBA" id="ARBA00023239"/>
    </source>
</evidence>
<dbReference type="InterPro" id="IPR024083">
    <property type="entry name" value="Fumarase/histidase_N"/>
</dbReference>
<reference evidence="3" key="1">
    <citation type="journal article" date="2023" name="Microorganisms">
        <title>Genomic Characterization of Arcobacter butzleri Strains Isolated from Various Sources in Lithuania.</title>
        <authorList>
            <person name="Uljanovas D."/>
            <person name="Golz G."/>
            <person name="Fleischmann S."/>
            <person name="Kudirkiene E."/>
            <person name="Kasetiene N."/>
            <person name="Grineviciene A."/>
            <person name="Tamuleviciene E."/>
            <person name="Aksomaitiene J."/>
            <person name="Alter T."/>
            <person name="Malakauskas M."/>
        </authorList>
    </citation>
    <scope>NUCLEOTIDE SEQUENCE</scope>
    <source>
        <strain evidence="3">W48</strain>
    </source>
</reference>
<dbReference type="InterPro" id="IPR000362">
    <property type="entry name" value="Fumarate_lyase_fam"/>
</dbReference>
<proteinExistence type="predicted"/>
<dbReference type="Proteomes" id="UP001170713">
    <property type="component" value="Unassembled WGS sequence"/>
</dbReference>
<dbReference type="InterPro" id="IPR008948">
    <property type="entry name" value="L-Aspartase-like"/>
</dbReference>
<feature type="domain" description="Fumarate lyase N-terminal" evidence="2">
    <location>
        <begin position="9"/>
        <end position="232"/>
    </location>
</feature>
<dbReference type="GO" id="GO:0070626">
    <property type="term" value="F:(S)-2-(5-amino-1-(5-phospho-D-ribosyl)imidazole-4-carboxamido) succinate lyase (fumarate-forming) activity"/>
    <property type="evidence" value="ECO:0007669"/>
    <property type="project" value="TreeGrafter"/>
</dbReference>
<protein>
    <submittedName>
        <fullName evidence="3">Lyase family protein</fullName>
    </submittedName>
</protein>
<comment type="caution">
    <text evidence="3">The sequence shown here is derived from an EMBL/GenBank/DDBJ whole genome shotgun (WGS) entry which is preliminary data.</text>
</comment>
<dbReference type="Pfam" id="PF00206">
    <property type="entry name" value="Lyase_1"/>
    <property type="match status" value="1"/>
</dbReference>
<dbReference type="GO" id="GO:0044208">
    <property type="term" value="P:'de novo' AMP biosynthetic process"/>
    <property type="evidence" value="ECO:0007669"/>
    <property type="project" value="TreeGrafter"/>
</dbReference>
<feature type="non-terminal residue" evidence="3">
    <location>
        <position position="233"/>
    </location>
</feature>
<dbReference type="PANTHER" id="PTHR43172:SF1">
    <property type="entry name" value="ADENYLOSUCCINATE LYASE"/>
    <property type="match status" value="1"/>
</dbReference>
<sequence length="233" mass="26138">MVERYARVEMSSKWTQEARYAAWLEVEKAAVKAWNKLGLIPDVDCEKIVKNASFSVERIEEIEAITKHDLIAFNTSVSESLGEESRWFHYGMTSSDAVDTGVALQMRDSLKIIIDDVKMLMESIKKRALEHKFTLMVGRSHGIHGEPITFGLTLAVWYDEVARHLKNLEETMDVIAVGQISGAMGNFAHAPLELEEYAMAELGLKPEPCSNQVIHRDRYARLATALALLASSV</sequence>
<dbReference type="InterPro" id="IPR022761">
    <property type="entry name" value="Fumarate_lyase_N"/>
</dbReference>
<dbReference type="GO" id="GO:0005829">
    <property type="term" value="C:cytosol"/>
    <property type="evidence" value="ECO:0007669"/>
    <property type="project" value="TreeGrafter"/>
</dbReference>
<gene>
    <name evidence="3" type="ORF">PJV88_11625</name>
</gene>
<name>A0AAW7Q831_9BACT</name>
<dbReference type="PRINTS" id="PR00149">
    <property type="entry name" value="FUMRATELYASE"/>
</dbReference>
<dbReference type="EMBL" id="JAQJJC010000034">
    <property type="protein sequence ID" value="MDN5115284.1"/>
    <property type="molecule type" value="Genomic_DNA"/>
</dbReference>
<dbReference type="GO" id="GO:0004018">
    <property type="term" value="F:N6-(1,2-dicarboxyethyl)AMP AMP-lyase (fumarate-forming) activity"/>
    <property type="evidence" value="ECO:0007669"/>
    <property type="project" value="TreeGrafter"/>
</dbReference>
<dbReference type="PANTHER" id="PTHR43172">
    <property type="entry name" value="ADENYLOSUCCINATE LYASE"/>
    <property type="match status" value="1"/>
</dbReference>
<evidence type="ECO:0000313" key="3">
    <source>
        <dbReference type="EMBL" id="MDN5115284.1"/>
    </source>
</evidence>